<dbReference type="Proteomes" id="UP000011744">
    <property type="component" value="Unassembled WGS sequence"/>
</dbReference>
<dbReference type="EMBL" id="AONQ01000035">
    <property type="protein sequence ID" value="EME69427.1"/>
    <property type="molecule type" value="Genomic_DNA"/>
</dbReference>
<dbReference type="eggNOG" id="COG5434">
    <property type="taxonomic scope" value="Bacteria"/>
</dbReference>
<evidence type="ECO:0000313" key="2">
    <source>
        <dbReference type="Proteomes" id="UP000011744"/>
    </source>
</evidence>
<name>M2ZQ36_9PROT</name>
<accession>M2ZQ36</accession>
<proteinExistence type="predicted"/>
<organism evidence="1 2">
    <name type="scientific">Paramagnetospirillum caucaseum</name>
    <dbReference type="NCBI Taxonomy" id="1244869"/>
    <lineage>
        <taxon>Bacteria</taxon>
        <taxon>Pseudomonadati</taxon>
        <taxon>Pseudomonadota</taxon>
        <taxon>Alphaproteobacteria</taxon>
        <taxon>Rhodospirillales</taxon>
        <taxon>Magnetospirillaceae</taxon>
        <taxon>Paramagnetospirillum</taxon>
    </lineage>
</organism>
<comment type="caution">
    <text evidence="1">The sequence shown here is derived from an EMBL/GenBank/DDBJ whole genome shotgun (WGS) entry which is preliminary data.</text>
</comment>
<dbReference type="STRING" id="1244869.H261_13674"/>
<dbReference type="AlphaFoldDB" id="M2ZQ36"/>
<keyword evidence="1" id="KW-0378">Hydrolase</keyword>
<keyword evidence="2" id="KW-1185">Reference proteome</keyword>
<evidence type="ECO:0000313" key="1">
    <source>
        <dbReference type="EMBL" id="EME69427.1"/>
    </source>
</evidence>
<sequence>MTTYTQVVDAVPRVHYAANGVQTAFPFTFPVFDAGDMEVWIDQNLQSAGAYSVSGVGVAVGGTVIFTAPPPPSTRVTLRRRMALKRTAEFPDTAIEAKPLNDALYYQVAALQEVADDAALAVKRSFRSLSSADLTLPEPAAGRAIRWNDSGDGLANSAGDVDAILPLAAAAGATAQAAAGAAAASAAAAGAAELASAAWAAAAAASAAQG</sequence>
<dbReference type="GO" id="GO:0016787">
    <property type="term" value="F:hydrolase activity"/>
    <property type="evidence" value="ECO:0007669"/>
    <property type="project" value="UniProtKB-KW"/>
</dbReference>
<protein>
    <submittedName>
        <fullName evidence="1">Cell wall-associated hydrolase</fullName>
    </submittedName>
</protein>
<feature type="non-terminal residue" evidence="1">
    <location>
        <position position="210"/>
    </location>
</feature>
<reference evidence="1 2" key="1">
    <citation type="journal article" date="2014" name="Genome Announc.">
        <title>Draft Genome Sequence of Magnetospirillum sp. Strain SO-1, a Freshwater Magnetotactic Bacterium Isolated from the Ol'khovka River, Russia.</title>
        <authorList>
            <person name="Grouzdev D.S."/>
            <person name="Dziuba M.V."/>
            <person name="Sukhacheva M.S."/>
            <person name="Mardanov A.V."/>
            <person name="Beletskiy A.V."/>
            <person name="Kuznetsov B.B."/>
            <person name="Skryabin K.G."/>
        </authorList>
    </citation>
    <scope>NUCLEOTIDE SEQUENCE [LARGE SCALE GENOMIC DNA]</scope>
    <source>
        <strain evidence="1 2">SO-1</strain>
    </source>
</reference>
<gene>
    <name evidence="1" type="ORF">H261_13674</name>
</gene>